<accession>A0A930V1L4</accession>
<dbReference type="PANTHER" id="PTHR42788:SF17">
    <property type="entry name" value="ALIPHATIC SULFONATES IMPORT ATP-BINDING PROTEIN SSUB"/>
    <property type="match status" value="1"/>
</dbReference>
<dbReference type="InterPro" id="IPR050166">
    <property type="entry name" value="ABC_transporter_ATP-bind"/>
</dbReference>
<evidence type="ECO:0000256" key="3">
    <source>
        <dbReference type="ARBA" id="ARBA00022741"/>
    </source>
</evidence>
<evidence type="ECO:0000256" key="4">
    <source>
        <dbReference type="ARBA" id="ARBA00022840"/>
    </source>
</evidence>
<evidence type="ECO:0000259" key="8">
    <source>
        <dbReference type="PROSITE" id="PS50893"/>
    </source>
</evidence>
<proteinExistence type="predicted"/>
<dbReference type="InterPro" id="IPR017871">
    <property type="entry name" value="ABC_transporter-like_CS"/>
</dbReference>
<evidence type="ECO:0000313" key="9">
    <source>
        <dbReference type="EMBL" id="MBF4163015.1"/>
    </source>
</evidence>
<keyword evidence="2" id="KW-1003">Cell membrane</keyword>
<keyword evidence="3" id="KW-0547">Nucleotide-binding</keyword>
<dbReference type="EMBL" id="JADIVZ010000008">
    <property type="protein sequence ID" value="MBF4163015.1"/>
    <property type="molecule type" value="Genomic_DNA"/>
</dbReference>
<evidence type="ECO:0000256" key="1">
    <source>
        <dbReference type="ARBA" id="ARBA00022448"/>
    </source>
</evidence>
<dbReference type="Pfam" id="PF00005">
    <property type="entry name" value="ABC_tran"/>
    <property type="match status" value="1"/>
</dbReference>
<keyword evidence="4 9" id="KW-0067">ATP-binding</keyword>
<organism evidence="9 10">
    <name type="scientific">Nocardioides acrostichi</name>
    <dbReference type="NCBI Taxonomy" id="2784339"/>
    <lineage>
        <taxon>Bacteria</taxon>
        <taxon>Bacillati</taxon>
        <taxon>Actinomycetota</taxon>
        <taxon>Actinomycetes</taxon>
        <taxon>Propionibacteriales</taxon>
        <taxon>Nocardioidaceae</taxon>
        <taxon>Nocardioides</taxon>
    </lineage>
</organism>
<reference evidence="9" key="1">
    <citation type="submission" date="2020-11" db="EMBL/GenBank/DDBJ databases">
        <title>Nocardioides sp. CBS4Y-1, whole genome shotgun sequence.</title>
        <authorList>
            <person name="Tuo L."/>
        </authorList>
    </citation>
    <scope>NUCLEOTIDE SEQUENCE</scope>
    <source>
        <strain evidence="9">CBS4Y-1</strain>
    </source>
</reference>
<protein>
    <submittedName>
        <fullName evidence="9">ABC transporter ATP-binding protein</fullName>
    </submittedName>
</protein>
<name>A0A930V1L4_9ACTN</name>
<evidence type="ECO:0000256" key="6">
    <source>
        <dbReference type="ARBA" id="ARBA00023136"/>
    </source>
</evidence>
<dbReference type="InterPro" id="IPR027417">
    <property type="entry name" value="P-loop_NTPase"/>
</dbReference>
<comment type="caution">
    <text evidence="9">The sequence shown here is derived from an EMBL/GenBank/DDBJ whole genome shotgun (WGS) entry which is preliminary data.</text>
</comment>
<dbReference type="PANTHER" id="PTHR42788">
    <property type="entry name" value="TAURINE IMPORT ATP-BINDING PROTEIN-RELATED"/>
    <property type="match status" value="1"/>
</dbReference>
<evidence type="ECO:0000313" key="10">
    <source>
        <dbReference type="Proteomes" id="UP000656804"/>
    </source>
</evidence>
<dbReference type="GO" id="GO:0016887">
    <property type="term" value="F:ATP hydrolysis activity"/>
    <property type="evidence" value="ECO:0007669"/>
    <property type="project" value="InterPro"/>
</dbReference>
<dbReference type="Proteomes" id="UP000656804">
    <property type="component" value="Unassembled WGS sequence"/>
</dbReference>
<evidence type="ECO:0000256" key="5">
    <source>
        <dbReference type="ARBA" id="ARBA00022967"/>
    </source>
</evidence>
<dbReference type="PROSITE" id="PS50893">
    <property type="entry name" value="ABC_TRANSPORTER_2"/>
    <property type="match status" value="1"/>
</dbReference>
<sequence length="286" mass="31410">MARLSTPAAPRTSVTADSGPHPDAPVGPVAVVASHRRRFGEREVLRGIDLSIAPGELVALLGRSGCGKSTLLRGLAGLDDVPREEVRVTGRTAVAFQEPRLLPWQRVQRNVELALLAEGDRRDRARRATAALAEVGLAERCDAWPLHLSGGQAQRVSLARALVVEPELLLLDEPFSALDALTRIEMHQLVIELWRKHRMAILLVTHDVDEALALADRVVVLDQGLISYEWRTELPRTERSPERPEVAAARADILHALGVRPLPPNPDRDPVTGRLPHPTNPTRSNR</sequence>
<feature type="region of interest" description="Disordered" evidence="7">
    <location>
        <begin position="1"/>
        <end position="27"/>
    </location>
</feature>
<dbReference type="RefSeq" id="WP_194504269.1">
    <property type="nucleotide sequence ID" value="NZ_JADIVZ010000008.1"/>
</dbReference>
<dbReference type="GO" id="GO:0005524">
    <property type="term" value="F:ATP binding"/>
    <property type="evidence" value="ECO:0007669"/>
    <property type="project" value="UniProtKB-KW"/>
</dbReference>
<evidence type="ECO:0000256" key="7">
    <source>
        <dbReference type="SAM" id="MobiDB-lite"/>
    </source>
</evidence>
<keyword evidence="10" id="KW-1185">Reference proteome</keyword>
<dbReference type="Gene3D" id="3.40.50.300">
    <property type="entry name" value="P-loop containing nucleotide triphosphate hydrolases"/>
    <property type="match status" value="1"/>
</dbReference>
<keyword evidence="6" id="KW-0472">Membrane</keyword>
<feature type="domain" description="ABC transporter" evidence="8">
    <location>
        <begin position="29"/>
        <end position="248"/>
    </location>
</feature>
<evidence type="ECO:0000256" key="2">
    <source>
        <dbReference type="ARBA" id="ARBA00022475"/>
    </source>
</evidence>
<keyword evidence="1" id="KW-0813">Transport</keyword>
<dbReference type="SMART" id="SM00382">
    <property type="entry name" value="AAA"/>
    <property type="match status" value="1"/>
</dbReference>
<dbReference type="PROSITE" id="PS00211">
    <property type="entry name" value="ABC_TRANSPORTER_1"/>
    <property type="match status" value="1"/>
</dbReference>
<feature type="region of interest" description="Disordered" evidence="7">
    <location>
        <begin position="258"/>
        <end position="286"/>
    </location>
</feature>
<gene>
    <name evidence="9" type="ORF">ISG29_15070</name>
</gene>
<keyword evidence="5" id="KW-1278">Translocase</keyword>
<dbReference type="AlphaFoldDB" id="A0A930V1L4"/>
<dbReference type="SUPFAM" id="SSF52540">
    <property type="entry name" value="P-loop containing nucleoside triphosphate hydrolases"/>
    <property type="match status" value="1"/>
</dbReference>
<dbReference type="InterPro" id="IPR003439">
    <property type="entry name" value="ABC_transporter-like_ATP-bd"/>
</dbReference>
<dbReference type="InterPro" id="IPR003593">
    <property type="entry name" value="AAA+_ATPase"/>
</dbReference>